<dbReference type="WBParaSite" id="HDID_0000143301-mRNA-1">
    <property type="protein sequence ID" value="HDID_0000143301-mRNA-1"/>
    <property type="gene ID" value="HDID_0000143301"/>
</dbReference>
<keyword evidence="2" id="KW-0408">Iron</keyword>
<dbReference type="GO" id="GO:0006879">
    <property type="term" value="P:intracellular iron ion homeostasis"/>
    <property type="evidence" value="ECO:0007669"/>
    <property type="project" value="TreeGrafter"/>
</dbReference>
<keyword evidence="3" id="KW-0411">Iron-sulfur</keyword>
<dbReference type="EMBL" id="UYSG01000265">
    <property type="protein sequence ID" value="VDL18895.1"/>
    <property type="molecule type" value="Genomic_DNA"/>
</dbReference>
<evidence type="ECO:0000313" key="5">
    <source>
        <dbReference type="EMBL" id="VDL18895.1"/>
    </source>
</evidence>
<dbReference type="GO" id="GO:0005829">
    <property type="term" value="C:cytosol"/>
    <property type="evidence" value="ECO:0007669"/>
    <property type="project" value="TreeGrafter"/>
</dbReference>
<gene>
    <name evidence="5" type="ORF">HDID_LOCUS1434</name>
</gene>
<dbReference type="Pfam" id="PF00462">
    <property type="entry name" value="Glutaredoxin"/>
    <property type="match status" value="1"/>
</dbReference>
<dbReference type="InterPro" id="IPR004480">
    <property type="entry name" value="Monothiol_GRX-rel"/>
</dbReference>
<dbReference type="Gene3D" id="3.40.30.10">
    <property type="entry name" value="Glutaredoxin"/>
    <property type="match status" value="2"/>
</dbReference>
<dbReference type="SUPFAM" id="SSF52833">
    <property type="entry name" value="Thioredoxin-like"/>
    <property type="match status" value="2"/>
</dbReference>
<proteinExistence type="predicted"/>
<keyword evidence="1" id="KW-0479">Metal-binding</keyword>
<evidence type="ECO:0000256" key="2">
    <source>
        <dbReference type="ARBA" id="ARBA00023004"/>
    </source>
</evidence>
<feature type="domain" description="Thioredoxin" evidence="4">
    <location>
        <begin position="1"/>
        <end position="108"/>
    </location>
</feature>
<reference evidence="7" key="1">
    <citation type="submission" date="2017-02" db="UniProtKB">
        <authorList>
            <consortium name="WormBaseParasite"/>
        </authorList>
    </citation>
    <scope>IDENTIFICATION</scope>
</reference>
<dbReference type="Pfam" id="PF00085">
    <property type="entry name" value="Thioredoxin"/>
    <property type="match status" value="1"/>
</dbReference>
<organism evidence="7">
    <name type="scientific">Hymenolepis diminuta</name>
    <name type="common">Rat tapeworm</name>
    <dbReference type="NCBI Taxonomy" id="6216"/>
    <lineage>
        <taxon>Eukaryota</taxon>
        <taxon>Metazoa</taxon>
        <taxon>Spiralia</taxon>
        <taxon>Lophotrochozoa</taxon>
        <taxon>Platyhelminthes</taxon>
        <taxon>Cestoda</taxon>
        <taxon>Eucestoda</taxon>
        <taxon>Cyclophyllidea</taxon>
        <taxon>Hymenolepididae</taxon>
        <taxon>Hymenolepis</taxon>
    </lineage>
</organism>
<dbReference type="CDD" id="cd03028">
    <property type="entry name" value="GRX_PICOT_like"/>
    <property type="match status" value="1"/>
</dbReference>
<dbReference type="AlphaFoldDB" id="A0A0R3SAN6"/>
<sequence>MAVLELKNLEDLTGFINDSEQPILIYLHAKWANECKQITEVFQTLAKEDDNSNIRFAMVDAENVQQFCKKYIVTSVPTVLYLKKGREMARVQGANAAELTKTVSSLRSASVPAESLNDRLKALINQAPIMLFMKGTPEGAQCKFSRTMLDILNKYDVRFGSFNVLSDDTVREDLICKVHSYVKVFFVIGLKAYSNWPTYPQLYVKGELIGGVDIVKEMDEANELASTLGL</sequence>
<dbReference type="STRING" id="6216.A0A0R3SAN6"/>
<dbReference type="GO" id="GO:0005634">
    <property type="term" value="C:nucleus"/>
    <property type="evidence" value="ECO:0007669"/>
    <property type="project" value="TreeGrafter"/>
</dbReference>
<dbReference type="GO" id="GO:0046872">
    <property type="term" value="F:metal ion binding"/>
    <property type="evidence" value="ECO:0007669"/>
    <property type="project" value="UniProtKB-KW"/>
</dbReference>
<dbReference type="PANTHER" id="PTHR10293">
    <property type="entry name" value="GLUTAREDOXIN FAMILY MEMBER"/>
    <property type="match status" value="1"/>
</dbReference>
<evidence type="ECO:0000259" key="4">
    <source>
        <dbReference type="PROSITE" id="PS51352"/>
    </source>
</evidence>
<dbReference type="PROSITE" id="PS51352">
    <property type="entry name" value="THIOREDOXIN_2"/>
    <property type="match status" value="1"/>
</dbReference>
<dbReference type="InterPro" id="IPR002109">
    <property type="entry name" value="Glutaredoxin"/>
</dbReference>
<dbReference type="PROSITE" id="PS51354">
    <property type="entry name" value="GLUTAREDOXIN_2"/>
    <property type="match status" value="1"/>
</dbReference>
<dbReference type="GO" id="GO:0051536">
    <property type="term" value="F:iron-sulfur cluster binding"/>
    <property type="evidence" value="ECO:0007669"/>
    <property type="project" value="UniProtKB-KW"/>
</dbReference>
<protein>
    <submittedName>
        <fullName evidence="7">Thioredoxin domain-containing protein</fullName>
    </submittedName>
</protein>
<reference evidence="5 6" key="2">
    <citation type="submission" date="2018-11" db="EMBL/GenBank/DDBJ databases">
        <authorList>
            <consortium name="Pathogen Informatics"/>
        </authorList>
    </citation>
    <scope>NUCLEOTIDE SEQUENCE [LARGE SCALE GENOMIC DNA]</scope>
</reference>
<evidence type="ECO:0000256" key="1">
    <source>
        <dbReference type="ARBA" id="ARBA00022723"/>
    </source>
</evidence>
<dbReference type="InterPro" id="IPR033658">
    <property type="entry name" value="GRX_PICOT-like"/>
</dbReference>
<name>A0A0R3SAN6_HYMDI</name>
<dbReference type="OrthoDB" id="415696at2759"/>
<dbReference type="InterPro" id="IPR013766">
    <property type="entry name" value="Thioredoxin_domain"/>
</dbReference>
<dbReference type="Proteomes" id="UP000274504">
    <property type="component" value="Unassembled WGS sequence"/>
</dbReference>
<dbReference type="InterPro" id="IPR036249">
    <property type="entry name" value="Thioredoxin-like_sf"/>
</dbReference>
<evidence type="ECO:0000256" key="3">
    <source>
        <dbReference type="ARBA" id="ARBA00023014"/>
    </source>
</evidence>
<evidence type="ECO:0000313" key="7">
    <source>
        <dbReference type="WBParaSite" id="HDID_0000143301-mRNA-1"/>
    </source>
</evidence>
<dbReference type="PANTHER" id="PTHR10293:SF73">
    <property type="entry name" value="GLUTAREDOXIN-3"/>
    <property type="match status" value="1"/>
</dbReference>
<accession>A0A0R3SAN6</accession>
<evidence type="ECO:0000313" key="6">
    <source>
        <dbReference type="Proteomes" id="UP000274504"/>
    </source>
</evidence>